<feature type="signal peptide" evidence="1">
    <location>
        <begin position="1"/>
        <end position="18"/>
    </location>
</feature>
<keyword evidence="1" id="KW-0732">Signal</keyword>
<proteinExistence type="predicted"/>
<name>A0ABY9R9R4_9FLAO</name>
<dbReference type="EMBL" id="CP133721">
    <property type="protein sequence ID" value="WMW77409.1"/>
    <property type="molecule type" value="Genomic_DNA"/>
</dbReference>
<protein>
    <recommendedName>
        <fullName evidence="4">Tissue inhibitor of metalloproteinase</fullName>
    </recommendedName>
</protein>
<reference evidence="2" key="1">
    <citation type="submission" date="2023-09" db="EMBL/GenBank/DDBJ databases">
        <title>Flavobacterium sp. 20NA77.7 isolated from freshwater.</title>
        <authorList>
            <person name="Le V."/>
            <person name="Ko S.-R."/>
            <person name="Ahn C.-Y."/>
            <person name="Oh H.-M."/>
        </authorList>
    </citation>
    <scope>NUCLEOTIDE SEQUENCE</scope>
    <source>
        <strain evidence="2">20NA77.7</strain>
    </source>
</reference>
<accession>A0ABY9R9R4</accession>
<evidence type="ECO:0000313" key="2">
    <source>
        <dbReference type="EMBL" id="WMW77409.1"/>
    </source>
</evidence>
<evidence type="ECO:0000313" key="3">
    <source>
        <dbReference type="Proteomes" id="UP001180481"/>
    </source>
</evidence>
<keyword evidence="3" id="KW-1185">Reference proteome</keyword>
<evidence type="ECO:0000256" key="1">
    <source>
        <dbReference type="SAM" id="SignalP"/>
    </source>
</evidence>
<evidence type="ECO:0008006" key="4">
    <source>
        <dbReference type="Google" id="ProtNLM"/>
    </source>
</evidence>
<organism evidence="2 3">
    <name type="scientific">Flavobacterium nakdongensis</name>
    <dbReference type="NCBI Taxonomy" id="3073563"/>
    <lineage>
        <taxon>Bacteria</taxon>
        <taxon>Pseudomonadati</taxon>
        <taxon>Bacteroidota</taxon>
        <taxon>Flavobacteriia</taxon>
        <taxon>Flavobacteriales</taxon>
        <taxon>Flavobacteriaceae</taxon>
        <taxon>Flavobacterium</taxon>
    </lineage>
</organism>
<sequence length="172" mass="20110">MKKIIYLGFLMLAFNAFSQQKVKEFQAGHIIKITVPEYMTKTVGLNDDACIQFQNLVKDVYTIVIEDNKEELTMAELSYADVKEFYEDFAGDFLKDEKDRKIGKPKYSKIKDINYVVSEASYFDTESNIPIYYVIGIVETKTSFYKILSWTTEDKKVQYKADFEKIIFTLKD</sequence>
<feature type="chain" id="PRO_5046527273" description="Tissue inhibitor of metalloproteinase" evidence="1">
    <location>
        <begin position="19"/>
        <end position="172"/>
    </location>
</feature>
<dbReference type="Proteomes" id="UP001180481">
    <property type="component" value="Chromosome"/>
</dbReference>
<dbReference type="RefSeq" id="WP_309531783.1">
    <property type="nucleotide sequence ID" value="NZ_CP133721.1"/>
</dbReference>
<gene>
    <name evidence="2" type="ORF">RF683_07895</name>
</gene>